<dbReference type="Proteomes" id="UP001152599">
    <property type="component" value="Unassembled WGS sequence"/>
</dbReference>
<gene>
    <name evidence="3" type="ORF">NMK71_08610</name>
</gene>
<evidence type="ECO:0000259" key="2">
    <source>
        <dbReference type="Pfam" id="PF13476"/>
    </source>
</evidence>
<dbReference type="Gene3D" id="3.40.50.300">
    <property type="entry name" value="P-loop containing nucleotide triphosphate hydrolases"/>
    <property type="match status" value="2"/>
</dbReference>
<keyword evidence="1" id="KW-0175">Coiled coil</keyword>
<dbReference type="PANTHER" id="PTHR32114">
    <property type="entry name" value="ABC TRANSPORTER ABCH.3"/>
    <property type="match status" value="1"/>
</dbReference>
<dbReference type="Pfam" id="PF13558">
    <property type="entry name" value="SbcC_Walker_B"/>
    <property type="match status" value="1"/>
</dbReference>
<dbReference type="AlphaFoldDB" id="A0A9X4MYR2"/>
<organism evidence="3 4">
    <name type="scientific">Profundicola chukchiensis</name>
    <dbReference type="NCBI Taxonomy" id="2961959"/>
    <lineage>
        <taxon>Bacteria</taxon>
        <taxon>Pseudomonadati</taxon>
        <taxon>Bacteroidota</taxon>
        <taxon>Flavobacteriia</taxon>
        <taxon>Flavobacteriales</taxon>
        <taxon>Weeksellaceae</taxon>
        <taxon>Profundicola</taxon>
    </lineage>
</organism>
<protein>
    <submittedName>
        <fullName evidence="3">AAA family ATPase</fullName>
    </submittedName>
</protein>
<feature type="coiled-coil region" evidence="1">
    <location>
        <begin position="645"/>
        <end position="706"/>
    </location>
</feature>
<reference evidence="3" key="1">
    <citation type="submission" date="2022-07" db="EMBL/GenBank/DDBJ databases">
        <title>Description and genome-wide analysis of Profundicola chukchiensis gen. nov., sp. nov., marine bacteria isolated from bottom sediments of the Chukchi Sea.</title>
        <authorList>
            <person name="Romanenko L."/>
            <person name="Otstavnykh N."/>
            <person name="Kurilenko V."/>
            <person name="Eremeev V."/>
            <person name="Velansky P."/>
            <person name="Mikhailov V."/>
            <person name="Isaeva M."/>
        </authorList>
    </citation>
    <scope>NUCLEOTIDE SEQUENCE</scope>
    <source>
        <strain evidence="3">KMM 9713</strain>
    </source>
</reference>
<keyword evidence="4" id="KW-1185">Reference proteome</keyword>
<evidence type="ECO:0000313" key="4">
    <source>
        <dbReference type="Proteomes" id="UP001152599"/>
    </source>
</evidence>
<dbReference type="SUPFAM" id="SSF52540">
    <property type="entry name" value="P-loop containing nucleoside triphosphate hydrolases"/>
    <property type="match status" value="1"/>
</dbReference>
<comment type="caution">
    <text evidence="3">The sequence shown here is derived from an EMBL/GenBank/DDBJ whole genome shotgun (WGS) entry which is preliminary data.</text>
</comment>
<dbReference type="PANTHER" id="PTHR32114:SF2">
    <property type="entry name" value="ABC TRANSPORTER ABCH.3"/>
    <property type="match status" value="1"/>
</dbReference>
<name>A0A9X4MYR2_9FLAO</name>
<accession>A0A9X4MYR2</accession>
<evidence type="ECO:0000256" key="1">
    <source>
        <dbReference type="SAM" id="Coils"/>
    </source>
</evidence>
<feature type="coiled-coil region" evidence="1">
    <location>
        <begin position="571"/>
        <end position="598"/>
    </location>
</feature>
<dbReference type="RefSeq" id="WP_304420870.1">
    <property type="nucleotide sequence ID" value="NZ_JANCMU010000004.1"/>
</dbReference>
<feature type="coiled-coil region" evidence="1">
    <location>
        <begin position="194"/>
        <end position="268"/>
    </location>
</feature>
<dbReference type="Pfam" id="PF13476">
    <property type="entry name" value="AAA_23"/>
    <property type="match status" value="1"/>
</dbReference>
<feature type="coiled-coil region" evidence="1">
    <location>
        <begin position="807"/>
        <end position="834"/>
    </location>
</feature>
<dbReference type="GO" id="GO:0006302">
    <property type="term" value="P:double-strand break repair"/>
    <property type="evidence" value="ECO:0007669"/>
    <property type="project" value="InterPro"/>
</dbReference>
<proteinExistence type="predicted"/>
<dbReference type="InterPro" id="IPR027417">
    <property type="entry name" value="P-loop_NTPase"/>
</dbReference>
<sequence length="1004" mass="115109">MKILRIDFKNINSLQGEHSIDFRDAPFYGDKLFAITGATGSGKSTLLDILVLALFNRTPRFSKISKSEIEHNGAILTRGQKDAYARVTYECSQGEFVSEWSISTARTGNLRDYEMQVSDVLTQTSLVDKKSEVPAKNEELIGLKYDQFIKSVMLAQGEFAEFLVSKKAERTILLEKITGTDIYRKLGMKAFDKYRNIKGQIEDLEKNKANWQAELLDKEVVAEIKKSKEDLDKDLKLLSEEQTKFKSFIELKNNILNTQKELTQWENQEKANQESFEKFKINEGVALEKHKLVEPIQHDLINWNRIQKETKENKNLLNESLKEFEKINSAKSEFKSTIESLLKKEVSAKDYEQELSKFEQSVVELNRTSEKQIDEGKSLKNEIEALIRPFNLKLEKEYSKVNVQLKEIQSKSTAFITENNFTDTSISELEKKLTEIEGQSELLQKAKADVIHIENTQKEIRTNKKEISDIEELIKALPKTISEQEGKLKNENTLLENFSLKSANQKLLASLDDHRKKLKEGEACPLCGALDHPFATHIPEDNTDELDKQIQLQSIKVKQIETDLNSNKTTFKLKSESLNNLKTKLKELETTLAKLINDFKEKYNYALDTHWEEKSKEFKDAHQLHKKAIEFKNQLEITLISIPKMEKMLAILEKAQATSKQLKELYSEQVPIEQKVNSLERKWNEIQSEQKVLESKKESLVKVEKDLEKDLKDLVPKIESKIQETDLNNISEAFAALLSYEDLTQLEAKQNKLKEHKQEISIKKNSILESLNELKLKDNPLSLEELNTQFSTLQTQETSKKKDLEEINRKLSNQSDYQKKIKEIEEKIKEESKNSRHWILLNELIGDSTGKKFNNFAQDLTLMQLLHLANQRLKMLSKRYIMDSATKDEDESLVVIDKDMGGQRRSVKTLSGGETFVLSLALALALSDLASSNVQINSLFIDEGFGTLDPETLDQTLTTLEQLQEEGSKMIGIISHVSTLKERIATQIQIVPNGRGFSSVNVVG</sequence>
<feature type="coiled-coil region" evidence="1">
    <location>
        <begin position="307"/>
        <end position="473"/>
    </location>
</feature>
<feature type="domain" description="Rad50/SbcC-type AAA" evidence="2">
    <location>
        <begin position="6"/>
        <end position="233"/>
    </location>
</feature>
<dbReference type="EMBL" id="JANCMU010000004">
    <property type="protein sequence ID" value="MDG4946474.1"/>
    <property type="molecule type" value="Genomic_DNA"/>
</dbReference>
<evidence type="ECO:0000313" key="3">
    <source>
        <dbReference type="EMBL" id="MDG4946474.1"/>
    </source>
</evidence>
<dbReference type="InterPro" id="IPR038729">
    <property type="entry name" value="Rad50/SbcC_AAA"/>
</dbReference>
<dbReference type="GO" id="GO:0016887">
    <property type="term" value="F:ATP hydrolysis activity"/>
    <property type="evidence" value="ECO:0007669"/>
    <property type="project" value="InterPro"/>
</dbReference>